<dbReference type="AlphaFoldDB" id="A0A3N1FTH9"/>
<dbReference type="OrthoDB" id="3297532at2"/>
<evidence type="ECO:0000256" key="1">
    <source>
        <dbReference type="SAM" id="MobiDB-lite"/>
    </source>
</evidence>
<organism evidence="2 3">
    <name type="scientific">Couchioplanes caeruleus</name>
    <dbReference type="NCBI Taxonomy" id="56438"/>
    <lineage>
        <taxon>Bacteria</taxon>
        <taxon>Bacillati</taxon>
        <taxon>Actinomycetota</taxon>
        <taxon>Actinomycetes</taxon>
        <taxon>Micromonosporales</taxon>
        <taxon>Micromonosporaceae</taxon>
        <taxon>Couchioplanes</taxon>
    </lineage>
</organism>
<comment type="caution">
    <text evidence="2">The sequence shown here is derived from an EMBL/GenBank/DDBJ whole genome shotgun (WGS) entry which is preliminary data.</text>
</comment>
<protein>
    <submittedName>
        <fullName evidence="2">Uncharacterized protein</fullName>
    </submittedName>
</protein>
<feature type="region of interest" description="Disordered" evidence="1">
    <location>
        <begin position="49"/>
        <end position="84"/>
    </location>
</feature>
<evidence type="ECO:0000313" key="3">
    <source>
        <dbReference type="Proteomes" id="UP000271683"/>
    </source>
</evidence>
<evidence type="ECO:0000313" key="2">
    <source>
        <dbReference type="EMBL" id="ROP21230.1"/>
    </source>
</evidence>
<name>A0A3N1FTH9_9ACTN</name>
<proteinExistence type="predicted"/>
<dbReference type="EMBL" id="RJKL01000002">
    <property type="protein sequence ID" value="ROP21230.1"/>
    <property type="molecule type" value="Genomic_DNA"/>
</dbReference>
<accession>A0A3N1FTH9</accession>
<dbReference type="RefSeq" id="WP_143162623.1">
    <property type="nucleotide sequence ID" value="NZ_RJKL01000002.1"/>
</dbReference>
<feature type="compositionally biased region" description="Basic and acidic residues" evidence="1">
    <location>
        <begin position="50"/>
        <end position="62"/>
    </location>
</feature>
<reference evidence="2 3" key="1">
    <citation type="submission" date="2018-11" db="EMBL/GenBank/DDBJ databases">
        <title>Sequencing the genomes of 1000 actinobacteria strains.</title>
        <authorList>
            <person name="Klenk H.-P."/>
        </authorList>
    </citation>
    <scope>NUCLEOTIDE SEQUENCE [LARGE SCALE GENOMIC DNA]</scope>
    <source>
        <strain evidence="2 3">DSM 43634</strain>
    </source>
</reference>
<gene>
    <name evidence="2" type="ORF">EDD30_7624</name>
</gene>
<dbReference type="Proteomes" id="UP000271683">
    <property type="component" value="Unassembled WGS sequence"/>
</dbReference>
<sequence>MINPGTVPIDDAREDLAVSALDVFLTAVQARAAELENAPLKRRIAGLTGEAKRDPAADRDGRFGTSVRPPSEDDTGGRPNSGSPWPLAFAVLLKFYGRYRRFPRGRAELRDEVVEFVAAQVRVPAQAAPDRSARPRNAATPPAGRLSIRRVTDITPVQPAFSRLDRPRAGRAR</sequence>
<feature type="region of interest" description="Disordered" evidence="1">
    <location>
        <begin position="125"/>
        <end position="152"/>
    </location>
</feature>